<sequence>MGLTIYTYSYRLDIGSMVEKNLSYTCDSDIVSLR</sequence>
<name>A0A8S5SQ10_9CAUD</name>
<organism evidence="1">
    <name type="scientific">Siphoviridae sp. ctLdn10</name>
    <dbReference type="NCBI Taxonomy" id="2827847"/>
    <lineage>
        <taxon>Viruses</taxon>
        <taxon>Duplodnaviria</taxon>
        <taxon>Heunggongvirae</taxon>
        <taxon>Uroviricota</taxon>
        <taxon>Caudoviricetes</taxon>
    </lineage>
</organism>
<accession>A0A8S5SQ10</accession>
<protein>
    <submittedName>
        <fullName evidence="1">Uncharacterized protein</fullName>
    </submittedName>
</protein>
<proteinExistence type="predicted"/>
<reference evidence="1" key="1">
    <citation type="journal article" date="2021" name="Proc. Natl. Acad. Sci. U.S.A.">
        <title>A Catalog of Tens of Thousands of Viruses from Human Metagenomes Reveals Hidden Associations with Chronic Diseases.</title>
        <authorList>
            <person name="Tisza M.J."/>
            <person name="Buck C.B."/>
        </authorList>
    </citation>
    <scope>NUCLEOTIDE SEQUENCE</scope>
    <source>
        <strain evidence="1">CtLdn10</strain>
    </source>
</reference>
<dbReference type="EMBL" id="BK032647">
    <property type="protein sequence ID" value="DAF53149.1"/>
    <property type="molecule type" value="Genomic_DNA"/>
</dbReference>
<evidence type="ECO:0000313" key="1">
    <source>
        <dbReference type="EMBL" id="DAF53149.1"/>
    </source>
</evidence>